<feature type="region of interest" description="Disordered" evidence="1">
    <location>
        <begin position="154"/>
        <end position="208"/>
    </location>
</feature>
<gene>
    <name evidence="2" type="ORF">TIFTF001_051887</name>
</gene>
<dbReference type="AlphaFoldDB" id="A0AA88JEZ9"/>
<evidence type="ECO:0000256" key="1">
    <source>
        <dbReference type="SAM" id="MobiDB-lite"/>
    </source>
</evidence>
<dbReference type="EMBL" id="BTGU01010185">
    <property type="protein sequence ID" value="GMN71824.1"/>
    <property type="molecule type" value="Genomic_DNA"/>
</dbReference>
<evidence type="ECO:0000313" key="3">
    <source>
        <dbReference type="Proteomes" id="UP001187192"/>
    </source>
</evidence>
<sequence length="223" mass="24882">MPFSENTDSRPEPIVSPGCAANWARLCSEHPTSGNALPTYYCSTSHRHPSPFTLTGSALAGAGDSNLTVPCTGLRKYTRVTEYEPEEEYTVDDGGSGQRRICHQLYLSQESVEQTRRCRKFPGWFRIEAQSRETLETKLGSLGFRKYDRLSASTTFKSPKSTQEHRGSAETEDQRPKQHMGKRKDIQLSNREASDGRGRRKKSGGGEQFAITPRTVCLGFVAQ</sequence>
<accession>A0AA88JEZ9</accession>
<dbReference type="Proteomes" id="UP001187192">
    <property type="component" value="Unassembled WGS sequence"/>
</dbReference>
<name>A0AA88JEZ9_FICCA</name>
<evidence type="ECO:0000313" key="2">
    <source>
        <dbReference type="EMBL" id="GMN71824.1"/>
    </source>
</evidence>
<organism evidence="2 3">
    <name type="scientific">Ficus carica</name>
    <name type="common">Common fig</name>
    <dbReference type="NCBI Taxonomy" id="3494"/>
    <lineage>
        <taxon>Eukaryota</taxon>
        <taxon>Viridiplantae</taxon>
        <taxon>Streptophyta</taxon>
        <taxon>Embryophyta</taxon>
        <taxon>Tracheophyta</taxon>
        <taxon>Spermatophyta</taxon>
        <taxon>Magnoliopsida</taxon>
        <taxon>eudicotyledons</taxon>
        <taxon>Gunneridae</taxon>
        <taxon>Pentapetalae</taxon>
        <taxon>rosids</taxon>
        <taxon>fabids</taxon>
        <taxon>Rosales</taxon>
        <taxon>Moraceae</taxon>
        <taxon>Ficeae</taxon>
        <taxon>Ficus</taxon>
    </lineage>
</organism>
<reference evidence="2" key="1">
    <citation type="submission" date="2023-07" db="EMBL/GenBank/DDBJ databases">
        <title>draft genome sequence of fig (Ficus carica).</title>
        <authorList>
            <person name="Takahashi T."/>
            <person name="Nishimura K."/>
        </authorList>
    </citation>
    <scope>NUCLEOTIDE SEQUENCE</scope>
</reference>
<comment type="caution">
    <text evidence="2">The sequence shown here is derived from an EMBL/GenBank/DDBJ whole genome shotgun (WGS) entry which is preliminary data.</text>
</comment>
<keyword evidence="3" id="KW-1185">Reference proteome</keyword>
<feature type="compositionally biased region" description="Basic and acidic residues" evidence="1">
    <location>
        <begin position="162"/>
        <end position="176"/>
    </location>
</feature>
<protein>
    <submittedName>
        <fullName evidence="2">Uncharacterized protein</fullName>
    </submittedName>
</protein>
<proteinExistence type="predicted"/>